<dbReference type="Proteomes" id="UP000215914">
    <property type="component" value="Unassembled WGS sequence"/>
</dbReference>
<evidence type="ECO:0000313" key="2">
    <source>
        <dbReference type="Proteomes" id="UP000215914"/>
    </source>
</evidence>
<reference evidence="1" key="2">
    <citation type="submission" date="2020-06" db="EMBL/GenBank/DDBJ databases">
        <title>Helianthus annuus Genome sequencing and assembly Release 2.</title>
        <authorList>
            <person name="Gouzy J."/>
            <person name="Langlade N."/>
            <person name="Munos S."/>
        </authorList>
    </citation>
    <scope>NUCLEOTIDE SEQUENCE</scope>
    <source>
        <tissue evidence="1">Leaves</tissue>
    </source>
</reference>
<organism evidence="1 2">
    <name type="scientific">Helianthus annuus</name>
    <name type="common">Common sunflower</name>
    <dbReference type="NCBI Taxonomy" id="4232"/>
    <lineage>
        <taxon>Eukaryota</taxon>
        <taxon>Viridiplantae</taxon>
        <taxon>Streptophyta</taxon>
        <taxon>Embryophyta</taxon>
        <taxon>Tracheophyta</taxon>
        <taxon>Spermatophyta</taxon>
        <taxon>Magnoliopsida</taxon>
        <taxon>eudicotyledons</taxon>
        <taxon>Gunneridae</taxon>
        <taxon>Pentapetalae</taxon>
        <taxon>asterids</taxon>
        <taxon>campanulids</taxon>
        <taxon>Asterales</taxon>
        <taxon>Asteraceae</taxon>
        <taxon>Asteroideae</taxon>
        <taxon>Heliantheae alliance</taxon>
        <taxon>Heliantheae</taxon>
        <taxon>Helianthus</taxon>
    </lineage>
</organism>
<name>A0A9K3I0F4_HELAN</name>
<dbReference type="Gramene" id="mRNA:HanXRQr2_Chr10g0454001">
    <property type="protein sequence ID" value="mRNA:HanXRQr2_Chr10g0454001"/>
    <property type="gene ID" value="HanXRQr2_Chr10g0454001"/>
</dbReference>
<reference evidence="1" key="1">
    <citation type="journal article" date="2017" name="Nature">
        <title>The sunflower genome provides insights into oil metabolism, flowering and Asterid evolution.</title>
        <authorList>
            <person name="Badouin H."/>
            <person name="Gouzy J."/>
            <person name="Grassa C.J."/>
            <person name="Murat F."/>
            <person name="Staton S.E."/>
            <person name="Cottret L."/>
            <person name="Lelandais-Briere C."/>
            <person name="Owens G.L."/>
            <person name="Carrere S."/>
            <person name="Mayjonade B."/>
            <person name="Legrand L."/>
            <person name="Gill N."/>
            <person name="Kane N.C."/>
            <person name="Bowers J.E."/>
            <person name="Hubner S."/>
            <person name="Bellec A."/>
            <person name="Berard A."/>
            <person name="Berges H."/>
            <person name="Blanchet N."/>
            <person name="Boniface M.C."/>
            <person name="Brunel D."/>
            <person name="Catrice O."/>
            <person name="Chaidir N."/>
            <person name="Claudel C."/>
            <person name="Donnadieu C."/>
            <person name="Faraut T."/>
            <person name="Fievet G."/>
            <person name="Helmstetter N."/>
            <person name="King M."/>
            <person name="Knapp S.J."/>
            <person name="Lai Z."/>
            <person name="Le Paslier M.C."/>
            <person name="Lippi Y."/>
            <person name="Lorenzon L."/>
            <person name="Mandel J.R."/>
            <person name="Marage G."/>
            <person name="Marchand G."/>
            <person name="Marquand E."/>
            <person name="Bret-Mestries E."/>
            <person name="Morien E."/>
            <person name="Nambeesan S."/>
            <person name="Nguyen T."/>
            <person name="Pegot-Espagnet P."/>
            <person name="Pouilly N."/>
            <person name="Raftis F."/>
            <person name="Sallet E."/>
            <person name="Schiex T."/>
            <person name="Thomas J."/>
            <person name="Vandecasteele C."/>
            <person name="Vares D."/>
            <person name="Vear F."/>
            <person name="Vautrin S."/>
            <person name="Crespi M."/>
            <person name="Mangin B."/>
            <person name="Burke J.M."/>
            <person name="Salse J."/>
            <person name="Munos S."/>
            <person name="Vincourt P."/>
            <person name="Rieseberg L.H."/>
            <person name="Langlade N.B."/>
        </authorList>
    </citation>
    <scope>NUCLEOTIDE SEQUENCE</scope>
    <source>
        <tissue evidence="1">Leaves</tissue>
    </source>
</reference>
<keyword evidence="2" id="KW-1185">Reference proteome</keyword>
<accession>A0A9K3I0F4</accession>
<gene>
    <name evidence="1" type="ORF">HanXRQr2_Chr10g0454001</name>
</gene>
<proteinExistence type="predicted"/>
<sequence length="121" mass="13698">MDERTAGPRNRREREILSSVAGKQGVRRSFCFSELWLTEPPHHILRLSLDHEFAGVLLLRLHHNSGCHEFAGVLLLRSFISVSRNLGEMVYEKEGCVGVKQGKEKGYADWHEGSRNLGEIG</sequence>
<dbReference type="EMBL" id="MNCJ02000325">
    <property type="protein sequence ID" value="KAF5787546.1"/>
    <property type="molecule type" value="Genomic_DNA"/>
</dbReference>
<protein>
    <submittedName>
        <fullName evidence="1">Uncharacterized protein</fullName>
    </submittedName>
</protein>
<evidence type="ECO:0000313" key="1">
    <source>
        <dbReference type="EMBL" id="KAF5787546.1"/>
    </source>
</evidence>
<comment type="caution">
    <text evidence="1">The sequence shown here is derived from an EMBL/GenBank/DDBJ whole genome shotgun (WGS) entry which is preliminary data.</text>
</comment>
<dbReference type="AlphaFoldDB" id="A0A9K3I0F4"/>